<dbReference type="GO" id="GO:0050660">
    <property type="term" value="F:flavin adenine dinucleotide binding"/>
    <property type="evidence" value="ECO:0007669"/>
    <property type="project" value="TreeGrafter"/>
</dbReference>
<feature type="domain" description="Thiamine pyrophosphate enzyme central" evidence="4">
    <location>
        <begin position="190"/>
        <end position="329"/>
    </location>
</feature>
<feature type="domain" description="Thiamine pyrophosphate enzyme TPP-binding" evidence="5">
    <location>
        <begin position="398"/>
        <end position="550"/>
    </location>
</feature>
<dbReference type="GO" id="GO:0000287">
    <property type="term" value="F:magnesium ion binding"/>
    <property type="evidence" value="ECO:0007669"/>
    <property type="project" value="InterPro"/>
</dbReference>
<dbReference type="EMBL" id="DSVQ01000012">
    <property type="protein sequence ID" value="HGT38773.1"/>
    <property type="molecule type" value="Genomic_DNA"/>
</dbReference>
<gene>
    <name evidence="7" type="ORF">ENS64_05855</name>
</gene>
<dbReference type="Gene3D" id="3.40.50.1220">
    <property type="entry name" value="TPP-binding domain"/>
    <property type="match status" value="1"/>
</dbReference>
<dbReference type="Pfam" id="PF02776">
    <property type="entry name" value="TPP_enzyme_N"/>
    <property type="match status" value="1"/>
</dbReference>
<dbReference type="PROSITE" id="PS00187">
    <property type="entry name" value="TPP_ENZYMES"/>
    <property type="match status" value="1"/>
</dbReference>
<dbReference type="InterPro" id="IPR029035">
    <property type="entry name" value="DHS-like_NAD/FAD-binding_dom"/>
</dbReference>
<dbReference type="Pfam" id="PF00205">
    <property type="entry name" value="TPP_enzyme_M"/>
    <property type="match status" value="1"/>
</dbReference>
<dbReference type="SUPFAM" id="SSF52467">
    <property type="entry name" value="DHS-like NAD/FAD-binding domain"/>
    <property type="match status" value="1"/>
</dbReference>
<evidence type="ECO:0000313" key="7">
    <source>
        <dbReference type="EMBL" id="HGT38773.1"/>
    </source>
</evidence>
<dbReference type="InterPro" id="IPR000399">
    <property type="entry name" value="TPP-bd_CS"/>
</dbReference>
<protein>
    <submittedName>
        <fullName evidence="7">Thiamine pyrophosphate-binding protein</fullName>
    </submittedName>
</protein>
<dbReference type="InterPro" id="IPR012000">
    <property type="entry name" value="Thiamin_PyroP_enz_cen_dom"/>
</dbReference>
<dbReference type="GO" id="GO:0019752">
    <property type="term" value="P:carboxylic acid metabolic process"/>
    <property type="evidence" value="ECO:0007669"/>
    <property type="project" value="UniProtKB-ARBA"/>
</dbReference>
<proteinExistence type="inferred from homology"/>
<accession>A0A7C4LK39</accession>
<dbReference type="GO" id="GO:0003984">
    <property type="term" value="F:acetolactate synthase activity"/>
    <property type="evidence" value="ECO:0007669"/>
    <property type="project" value="TreeGrafter"/>
</dbReference>
<evidence type="ECO:0000256" key="2">
    <source>
        <dbReference type="ARBA" id="ARBA00023052"/>
    </source>
</evidence>
<feature type="domain" description="Thiamine pyrophosphate enzyme N-terminal TPP-binding" evidence="6">
    <location>
        <begin position="1"/>
        <end position="105"/>
    </location>
</feature>
<evidence type="ECO:0000256" key="1">
    <source>
        <dbReference type="ARBA" id="ARBA00007812"/>
    </source>
</evidence>
<evidence type="ECO:0000259" key="6">
    <source>
        <dbReference type="Pfam" id="PF02776"/>
    </source>
</evidence>
<sequence length="554" mass="60275">MTGIELFLDVLAAAGVTRLFGNPGTTELPLNDALVRDPRFVYCFGVQEIPLVAMADGYTMASGCTGVVNVHVTCGLGHAMGMLYNAHIEGTPLLLTAGQQDRRLRLGEPVIEGDTVRMAAPWTKWSYEISRVEDIPTAVRRALQIAHTPPTGPVFLSLPIDVQMEEVRFQPDRSPPHWIDRRVRPPAGALEHAADLLAAAKAPVILAGSRVAEADAALELANLADRLGAPVYSESTPSHGRLPLAPSHPLYRGPLPLWSPQIRQVLDGFDVALAVGLNVLRLYIYCEPEEPLPPGLRLIHLDNSPREIGKNYPPACGLWGDLRCGLAELNERLAARGCPTAAAEHRRRESAAARRVEQRQLHETAAAQASDRPLAPLVLMHALSRVLPPRIAVVEEAITTHQNVFERLGAIHDPRAFFAHRGWALGWGLGCALGVKLAWPDRPVLGLIGDGAALYGIQALWSAAHHRLPVTFVIANNAQYKILRVCGDVLQLPQLRDARCPGLDITEPLVDYVGLARAFGVEAHRVTDPDELSDRVQASWTRGEPLLLDVPIQA</sequence>
<dbReference type="GO" id="GO:0030976">
    <property type="term" value="F:thiamine pyrophosphate binding"/>
    <property type="evidence" value="ECO:0007669"/>
    <property type="project" value="InterPro"/>
</dbReference>
<dbReference type="Gene3D" id="3.40.50.970">
    <property type="match status" value="2"/>
</dbReference>
<dbReference type="SUPFAM" id="SSF52518">
    <property type="entry name" value="Thiamin diphosphate-binding fold (THDP-binding)"/>
    <property type="match status" value="2"/>
</dbReference>
<reference evidence="7" key="1">
    <citation type="journal article" date="2020" name="mSystems">
        <title>Genome- and Community-Level Interaction Insights into Carbon Utilization and Element Cycling Functions of Hydrothermarchaeota in Hydrothermal Sediment.</title>
        <authorList>
            <person name="Zhou Z."/>
            <person name="Liu Y."/>
            <person name="Xu W."/>
            <person name="Pan J."/>
            <person name="Luo Z.H."/>
            <person name="Li M."/>
        </authorList>
    </citation>
    <scope>NUCLEOTIDE SEQUENCE [LARGE SCALE GENOMIC DNA]</scope>
    <source>
        <strain evidence="7">SpSt-508</strain>
    </source>
</reference>
<comment type="caution">
    <text evidence="7">The sequence shown here is derived from an EMBL/GenBank/DDBJ whole genome shotgun (WGS) entry which is preliminary data.</text>
</comment>
<dbReference type="InterPro" id="IPR011766">
    <property type="entry name" value="TPP_enzyme_TPP-bd"/>
</dbReference>
<evidence type="ECO:0000259" key="4">
    <source>
        <dbReference type="Pfam" id="PF00205"/>
    </source>
</evidence>
<organism evidence="7">
    <name type="scientific">Schlesneria paludicola</name>
    <dbReference type="NCBI Taxonomy" id="360056"/>
    <lineage>
        <taxon>Bacteria</taxon>
        <taxon>Pseudomonadati</taxon>
        <taxon>Planctomycetota</taxon>
        <taxon>Planctomycetia</taxon>
        <taxon>Planctomycetales</taxon>
        <taxon>Planctomycetaceae</taxon>
        <taxon>Schlesneria</taxon>
    </lineage>
</organism>
<dbReference type="InterPro" id="IPR012001">
    <property type="entry name" value="Thiamin_PyroP_enz_TPP-bd_dom"/>
</dbReference>
<dbReference type="AlphaFoldDB" id="A0A7C4LK39"/>
<evidence type="ECO:0000259" key="5">
    <source>
        <dbReference type="Pfam" id="PF02775"/>
    </source>
</evidence>
<comment type="similarity">
    <text evidence="1 3">Belongs to the TPP enzyme family.</text>
</comment>
<dbReference type="CDD" id="cd02002">
    <property type="entry name" value="TPP_BFDC"/>
    <property type="match status" value="1"/>
</dbReference>
<dbReference type="Pfam" id="PF02775">
    <property type="entry name" value="TPP_enzyme_C"/>
    <property type="match status" value="1"/>
</dbReference>
<dbReference type="InterPro" id="IPR029061">
    <property type="entry name" value="THDP-binding"/>
</dbReference>
<dbReference type="InterPro" id="IPR045229">
    <property type="entry name" value="TPP_enz"/>
</dbReference>
<keyword evidence="2 3" id="KW-0786">Thiamine pyrophosphate</keyword>
<evidence type="ECO:0000256" key="3">
    <source>
        <dbReference type="RuleBase" id="RU362132"/>
    </source>
</evidence>
<dbReference type="PANTHER" id="PTHR18968">
    <property type="entry name" value="THIAMINE PYROPHOSPHATE ENZYMES"/>
    <property type="match status" value="1"/>
</dbReference>
<name>A0A7C4LK39_9PLAN</name>
<dbReference type="CDD" id="cd07035">
    <property type="entry name" value="TPP_PYR_POX_like"/>
    <property type="match status" value="1"/>
</dbReference>